<feature type="chain" id="PRO_5004523580" description="DUF1571 domain-containing protein" evidence="1">
    <location>
        <begin position="21"/>
        <end position="255"/>
    </location>
</feature>
<dbReference type="PATRIC" id="fig|421052.3.peg.1669"/>
<dbReference type="OrthoDB" id="6710689at2"/>
<dbReference type="eggNOG" id="ENOG5031DJ0">
    <property type="taxonomic scope" value="Bacteria"/>
</dbReference>
<protein>
    <recommendedName>
        <fullName evidence="4">DUF1571 domain-containing protein</fullName>
    </recommendedName>
</protein>
<comment type="caution">
    <text evidence="2">The sequence shown here is derived from an EMBL/GenBank/DDBJ whole genome shotgun (WGS) entry which is preliminary data.</text>
</comment>
<accession>S3N2Q0</accession>
<proteinExistence type="predicted"/>
<feature type="signal peptide" evidence="1">
    <location>
        <begin position="1"/>
        <end position="20"/>
    </location>
</feature>
<reference evidence="2 3" key="1">
    <citation type="submission" date="2013-06" db="EMBL/GenBank/DDBJ databases">
        <title>The Genome Sequence of Acinetobacter rudis CIP 110305.</title>
        <authorList>
            <consortium name="The Broad Institute Genome Sequencing Platform"/>
            <consortium name="The Broad Institute Genome Sequencing Center for Infectious Disease"/>
            <person name="Cerqueira G."/>
            <person name="Feldgarden M."/>
            <person name="Courvalin P."/>
            <person name="Perichon B."/>
            <person name="Grillot-Courvalin C."/>
            <person name="Clermont D."/>
            <person name="Rocha E."/>
            <person name="Yoon E.-J."/>
            <person name="Nemec A."/>
            <person name="Young S.K."/>
            <person name="Zeng Q."/>
            <person name="Gargeya S."/>
            <person name="Fitzgerald M."/>
            <person name="Abouelleil A."/>
            <person name="Alvarado L."/>
            <person name="Berlin A.M."/>
            <person name="Chapman S.B."/>
            <person name="Dewar J."/>
            <person name="Goldberg J."/>
            <person name="Griggs A."/>
            <person name="Gujja S."/>
            <person name="Hansen M."/>
            <person name="Howarth C."/>
            <person name="Imamovic A."/>
            <person name="Larimer J."/>
            <person name="McCowan C."/>
            <person name="Murphy C."/>
            <person name="Pearson M."/>
            <person name="Priest M."/>
            <person name="Roberts A."/>
            <person name="Saif S."/>
            <person name="Shea T."/>
            <person name="Sykes S."/>
            <person name="Wortman J."/>
            <person name="Nusbaum C."/>
            <person name="Birren B."/>
        </authorList>
    </citation>
    <scope>NUCLEOTIDE SEQUENCE [LARGE SCALE GENOMIC DNA]</scope>
    <source>
        <strain evidence="2 3">CIP 110305</strain>
    </source>
</reference>
<sequence>MKIKRSLLAVLVAVSFAAHAETLPEFEQKLIEQYYQAEISGRVEADQYNSEIAKAIIAKVEKDPQTWSYKFPALVNKRMLDIHYSPDQKIKIYQLDVSSGGTMRFFNNLAQWKTPTGLKTQLIEEDALIRKIDQTQLAKRNTYFILSQSIGSNCDGAANISAYHLAATKMVSANAFQSKKQRMQNISVPFDCSAYPADSPQMQDRSTLTQYLIRVDPKMQFIDIRLLNEKYVPQNKFLRYQKGQTNYQYTGVVKP</sequence>
<evidence type="ECO:0000256" key="1">
    <source>
        <dbReference type="SAM" id="SignalP"/>
    </source>
</evidence>
<dbReference type="STRING" id="632955.GCA_000829675_03553"/>
<gene>
    <name evidence="2" type="ORF">F945_01712</name>
</gene>
<keyword evidence="3" id="KW-1185">Reference proteome</keyword>
<keyword evidence="1" id="KW-0732">Signal</keyword>
<evidence type="ECO:0000313" key="2">
    <source>
        <dbReference type="EMBL" id="EPF74345.1"/>
    </source>
</evidence>
<evidence type="ECO:0008006" key="4">
    <source>
        <dbReference type="Google" id="ProtNLM"/>
    </source>
</evidence>
<dbReference type="EMBL" id="ATGI01000021">
    <property type="protein sequence ID" value="EPF74345.1"/>
    <property type="molecule type" value="Genomic_DNA"/>
</dbReference>
<name>S3N2Q0_9GAMM</name>
<dbReference type="RefSeq" id="WP_016656119.1">
    <property type="nucleotide sequence ID" value="NZ_KE340353.1"/>
</dbReference>
<evidence type="ECO:0000313" key="3">
    <source>
        <dbReference type="Proteomes" id="UP000014568"/>
    </source>
</evidence>
<dbReference type="Proteomes" id="UP000014568">
    <property type="component" value="Unassembled WGS sequence"/>
</dbReference>
<dbReference type="AlphaFoldDB" id="S3N2Q0"/>
<organism evidence="2 3">
    <name type="scientific">Acinetobacter rudis CIP 110305</name>
    <dbReference type="NCBI Taxonomy" id="421052"/>
    <lineage>
        <taxon>Bacteria</taxon>
        <taxon>Pseudomonadati</taxon>
        <taxon>Pseudomonadota</taxon>
        <taxon>Gammaproteobacteria</taxon>
        <taxon>Moraxellales</taxon>
        <taxon>Moraxellaceae</taxon>
        <taxon>Acinetobacter</taxon>
    </lineage>
</organism>
<dbReference type="HOGENOM" id="CLU_1154440_0_0_6"/>